<dbReference type="GO" id="GO:0008800">
    <property type="term" value="F:beta-lactamase activity"/>
    <property type="evidence" value="ECO:0007669"/>
    <property type="project" value="InterPro"/>
</dbReference>
<feature type="signal peptide" evidence="1">
    <location>
        <begin position="1"/>
        <end position="19"/>
    </location>
</feature>
<feature type="domain" description="Beta-lactamase class A catalytic" evidence="2">
    <location>
        <begin position="72"/>
        <end position="347"/>
    </location>
</feature>
<dbReference type="AlphaFoldDB" id="A0A365Y4K3"/>
<evidence type="ECO:0000313" key="3">
    <source>
        <dbReference type="EMBL" id="RBL93231.1"/>
    </source>
</evidence>
<evidence type="ECO:0000256" key="1">
    <source>
        <dbReference type="SAM" id="SignalP"/>
    </source>
</evidence>
<keyword evidence="1" id="KW-0732">Signal</keyword>
<evidence type="ECO:0000259" key="2">
    <source>
        <dbReference type="Pfam" id="PF13354"/>
    </source>
</evidence>
<dbReference type="Pfam" id="PF13354">
    <property type="entry name" value="Beta-lactamase2"/>
    <property type="match status" value="1"/>
</dbReference>
<dbReference type="SUPFAM" id="SSF56601">
    <property type="entry name" value="beta-lactamase/transpeptidase-like"/>
    <property type="match status" value="1"/>
</dbReference>
<dbReference type="OrthoDB" id="1884322at2"/>
<gene>
    <name evidence="3" type="ORF">DF182_11880</name>
</gene>
<reference evidence="3 4" key="1">
    <citation type="submission" date="2018-05" db="EMBL/GenBank/DDBJ databases">
        <title>Chitinophaga sp. K3CV102501T nov., isolated from isolated from a monsoon evergreen broad-leaved forest soil.</title>
        <authorList>
            <person name="Lv Y."/>
        </authorList>
    </citation>
    <scope>NUCLEOTIDE SEQUENCE [LARGE SCALE GENOMIC DNA]</scope>
    <source>
        <strain evidence="3 4">GDMCC 1.1325</strain>
    </source>
</reference>
<dbReference type="EMBL" id="QFFJ01000001">
    <property type="protein sequence ID" value="RBL93231.1"/>
    <property type="molecule type" value="Genomic_DNA"/>
</dbReference>
<dbReference type="GO" id="GO:0030655">
    <property type="term" value="P:beta-lactam antibiotic catabolic process"/>
    <property type="evidence" value="ECO:0007669"/>
    <property type="project" value="InterPro"/>
</dbReference>
<keyword evidence="4" id="KW-1185">Reference proteome</keyword>
<dbReference type="InterPro" id="IPR012338">
    <property type="entry name" value="Beta-lactam/transpept-like"/>
</dbReference>
<dbReference type="Gene3D" id="3.40.710.10">
    <property type="entry name" value="DD-peptidase/beta-lactamase superfamily"/>
    <property type="match status" value="1"/>
</dbReference>
<protein>
    <recommendedName>
        <fullName evidence="2">Beta-lactamase class A catalytic domain-containing protein</fullName>
    </recommendedName>
</protein>
<comment type="caution">
    <text evidence="3">The sequence shown here is derived from an EMBL/GenBank/DDBJ whole genome shotgun (WGS) entry which is preliminary data.</text>
</comment>
<name>A0A365Y4K3_9BACT</name>
<dbReference type="InterPro" id="IPR045155">
    <property type="entry name" value="Beta-lactam_cat"/>
</dbReference>
<accession>A0A365Y4K3</accession>
<dbReference type="RefSeq" id="WP_113615827.1">
    <property type="nucleotide sequence ID" value="NZ_QFFJ01000001.1"/>
</dbReference>
<proteinExistence type="predicted"/>
<feature type="chain" id="PRO_5016751714" description="Beta-lactamase class A catalytic domain-containing protein" evidence="1">
    <location>
        <begin position="20"/>
        <end position="416"/>
    </location>
</feature>
<evidence type="ECO:0000313" key="4">
    <source>
        <dbReference type="Proteomes" id="UP000253410"/>
    </source>
</evidence>
<dbReference type="Proteomes" id="UP000253410">
    <property type="component" value="Unassembled WGS sequence"/>
</dbReference>
<organism evidence="3 4">
    <name type="scientific">Chitinophaga flava</name>
    <dbReference type="NCBI Taxonomy" id="2259036"/>
    <lineage>
        <taxon>Bacteria</taxon>
        <taxon>Pseudomonadati</taxon>
        <taxon>Bacteroidota</taxon>
        <taxon>Chitinophagia</taxon>
        <taxon>Chitinophagales</taxon>
        <taxon>Chitinophagaceae</taxon>
        <taxon>Chitinophaga</taxon>
    </lineage>
</organism>
<sequence length="416" mass="49005">MRNCLLMLLCCCSLFVVQAQPRTDTLLKNMFDRQATPSLRHILQYPDSFRYQLIYTQIDRDANNKPHFKNYYLEVDANQYFNPASTVKLPIAVLALEKLRELKVRGLDGNTPMLTDSSWSGQVTVHTDSSAANGLPSIHHYIKKIFLVSDNDAYNRLYEFIGQQSIHERLWKKGYSRARIVRRFMPLSEEENRHTNAIRFVDNGKTLYEQAPAVSKLQYDFGKTVKIGHGYMDKNDNVVPEPMDFTRHNNLPLEDLQRMLQTVIFPQSVPASQRFRLIPQDYRFLYRYMSQYPSETDYPAYDTSEYFDSYTKFFLFKGAGHSIPSNIRVFNKTGWSYGFLTDAAYIVDFEHNVEFMLTGTIYVNRDGILNDNKYEYEEDGYPFFRDAGKIIYDYELQRKRAYQPDLQDFRIDYKQR</sequence>